<dbReference type="Proteomes" id="UP000316778">
    <property type="component" value="Unassembled WGS sequence"/>
</dbReference>
<dbReference type="InterPro" id="IPR043504">
    <property type="entry name" value="Peptidase_S1_PA_chymotrypsin"/>
</dbReference>
<dbReference type="OrthoDB" id="1492364at2"/>
<reference evidence="1 2" key="1">
    <citation type="journal article" date="2013" name="Stand. Genomic Sci.">
        <title>Genomic Encyclopedia of Type Strains, Phase I: The one thousand microbial genomes (KMG-I) project.</title>
        <authorList>
            <person name="Kyrpides N.C."/>
            <person name="Woyke T."/>
            <person name="Eisen J.A."/>
            <person name="Garrity G."/>
            <person name="Lilburn T.G."/>
            <person name="Beck B.J."/>
            <person name="Whitman W.B."/>
            <person name="Hugenholtz P."/>
            <person name="Klenk H.P."/>
        </authorList>
    </citation>
    <scope>NUCLEOTIDE SEQUENCE [LARGE SCALE GENOMIC DNA]</scope>
    <source>
        <strain evidence="1 2">DSM 13484</strain>
    </source>
</reference>
<comment type="caution">
    <text evidence="1">The sequence shown here is derived from an EMBL/GenBank/DDBJ whole genome shotgun (WGS) entry which is preliminary data.</text>
</comment>
<dbReference type="RefSeq" id="WP_145719054.1">
    <property type="nucleotide sequence ID" value="NZ_BAAAFY010000003.1"/>
</dbReference>
<dbReference type="AlphaFoldDB" id="A0A562SL80"/>
<sequence length="304" mass="33774">MKKQIQTELHAIQGHINRNFRRWFKRYPNLEGVHVGPKKVKGATLPACYAIVFHVSRKKQRPGKPVPKFLRVKKGDQDYMKVPTDVIQTGKMKLAGIKIGERTKNQHSSLVGTISFYFSTPNGVYLGSNMHVLAPQLLRSGQVFYDARKGDPPQSIRLFNDVIASTARLTVAVFNGIDFGFAKVDNPQVPEVIERIIKEVGAVKGVFGLTRANVHTAQLSFYGISSGRRPCAVTELGAVKNTNLQHIFLTNLIKLSRCTLDGDSGAPVFDQQNRLVGVIIGRDDDASYALHISDITRFFQSSNL</sequence>
<dbReference type="Gene3D" id="2.40.10.10">
    <property type="entry name" value="Trypsin-like serine proteases"/>
    <property type="match status" value="1"/>
</dbReference>
<proteinExistence type="predicted"/>
<evidence type="ECO:0008006" key="3">
    <source>
        <dbReference type="Google" id="ProtNLM"/>
    </source>
</evidence>
<dbReference type="SUPFAM" id="SSF50494">
    <property type="entry name" value="Trypsin-like serine proteases"/>
    <property type="match status" value="1"/>
</dbReference>
<evidence type="ECO:0000313" key="1">
    <source>
        <dbReference type="EMBL" id="TWI81982.1"/>
    </source>
</evidence>
<name>A0A562SL80_CHIJA</name>
<gene>
    <name evidence="1" type="ORF">LX66_5298</name>
</gene>
<accession>A0A562SL80</accession>
<dbReference type="EMBL" id="VLLG01000007">
    <property type="protein sequence ID" value="TWI81982.1"/>
    <property type="molecule type" value="Genomic_DNA"/>
</dbReference>
<organism evidence="1 2">
    <name type="scientific">Chitinophaga japonensis</name>
    <name type="common">Flexibacter japonensis</name>
    <dbReference type="NCBI Taxonomy" id="104662"/>
    <lineage>
        <taxon>Bacteria</taxon>
        <taxon>Pseudomonadati</taxon>
        <taxon>Bacteroidota</taxon>
        <taxon>Chitinophagia</taxon>
        <taxon>Chitinophagales</taxon>
        <taxon>Chitinophagaceae</taxon>
        <taxon>Chitinophaga</taxon>
    </lineage>
</organism>
<protein>
    <recommendedName>
        <fullName evidence="3">Trypsin-like peptidase</fullName>
    </recommendedName>
</protein>
<keyword evidence="2" id="KW-1185">Reference proteome</keyword>
<evidence type="ECO:0000313" key="2">
    <source>
        <dbReference type="Proteomes" id="UP000316778"/>
    </source>
</evidence>
<dbReference type="InterPro" id="IPR009003">
    <property type="entry name" value="Peptidase_S1_PA"/>
</dbReference>